<accession>A0ABD4UCK0</accession>
<gene>
    <name evidence="1" type="ORF">UE95_012410</name>
</gene>
<dbReference type="AlphaFoldDB" id="A0ABD4UCK0"/>
<evidence type="ECO:0000313" key="2">
    <source>
        <dbReference type="Proteomes" id="UP000191686"/>
    </source>
</evidence>
<evidence type="ECO:0000313" key="1">
    <source>
        <dbReference type="EMBL" id="MCW3712090.1"/>
    </source>
</evidence>
<comment type="caution">
    <text evidence="1">The sequence shown here is derived from an EMBL/GenBank/DDBJ whole genome shotgun (WGS) entry which is preliminary data.</text>
</comment>
<organism evidence="1 2">
    <name type="scientific">Burkholderia cenocepacia</name>
    <dbReference type="NCBI Taxonomy" id="95486"/>
    <lineage>
        <taxon>Bacteria</taxon>
        <taxon>Pseudomonadati</taxon>
        <taxon>Pseudomonadota</taxon>
        <taxon>Betaproteobacteria</taxon>
        <taxon>Burkholderiales</taxon>
        <taxon>Burkholderiaceae</taxon>
        <taxon>Burkholderia</taxon>
        <taxon>Burkholderia cepacia complex</taxon>
    </lineage>
</organism>
<reference evidence="1 2" key="2">
    <citation type="journal article" date="2017" name="Front. Microbiol.">
        <title>Genomics Reveals a Unique Clone of Burkholderia cenocepacia Harboring an Actively Excising Novel Genomic Island.</title>
        <authorList>
            <person name="Patil P.P."/>
            <person name="Mali S."/>
            <person name="Midha S."/>
            <person name="Gautam V."/>
            <person name="Dash L."/>
            <person name="Kumar S."/>
            <person name="Shastri J."/>
            <person name="Singhal L."/>
            <person name="Patil P.B."/>
        </authorList>
    </citation>
    <scope>NUCLEOTIDE SEQUENCE [LARGE SCALE GENOMIC DNA]</scope>
    <source>
        <strain evidence="1 2">BC-19</strain>
    </source>
</reference>
<dbReference type="RefSeq" id="WP_080323420.1">
    <property type="nucleotide sequence ID" value="NZ_JYMX02000008.1"/>
</dbReference>
<name>A0ABD4UCK0_9BURK</name>
<sequence length="764" mass="85438">MFGFGKKKEELATDEEVQQLLTGGRVSTEEMARLRDAMREQGLMPDSQASDVSQKFAQLAQAAARGEEFEITLDLKDSGLFSQSTSKDKGTQSKIDELMAKAHLIQGVDGIPQELKDKVMQLASGINMIVGQNGKQEKNKDEQEAEAFWLVANRAALDNNVQKVLPKTLDLPAYQFTIKKLGLDKVFPIDAELRREFQNIEKYKESFVAGLVAASLTSIPSDGIKKAQEHINNNDTFQIVAFFCGVVQSAHAAENTDAESIHDQLWPLFTEHFKARPASINEMLADTVGRLMANENIPQELRDQVKGLTDFIDPATRKDAQWNAMLEDQADQLDEALTKTLSGNIAEALIDAGDLRKVFPDVEALKKELSDIPKYKHSFSVGLAVGLYQDDIAFPMTKLIEYINEVDDNHVAVVLFGVAQAGLLRRRQEQESNHPMFIEVIGYRLKEASKFQELVAADQEKAKQSASDTTNTQSLHEVELEAQDYPDALFNAAINTIRPSLKLIDDNDIKLPHTNLKEYGFDVKDTVFQGRKRIISGYLFRHFGSFVNAEDYQEAGKEFATKGAILRDYIGNDEHLKKFTRILTTLMPLGMAMFLRDVKKMDGDKAQEIAELGAKSVREGLMLEVAQTEDADSEIAGRHTLAQCIEFHQKNGEPDVADLLTKLSNDKQCVILAAEARSFAVKFIVEDDYGLRDLEADIGKLARKIRETTSNPIEVKVMAASVGAFMFRFNSALAVDKEEDEEQKDMIRKFFHAPITVFHSIVLE</sequence>
<protein>
    <submittedName>
        <fullName evidence="1">Uncharacterized protein</fullName>
    </submittedName>
</protein>
<reference evidence="1 2" key="1">
    <citation type="journal article" date="2017" name="Front. Microbiol.">
        <title>Genomics reveals a unique clone of Burkholderia cenocepacia harbouring an actively excising novel genomic island.</title>
        <authorList>
            <person name="Patil P."/>
            <person name="Mali S."/>
            <person name="Midha S."/>
            <person name="Gautam V."/>
            <person name="Dash L."/>
            <person name="Kumar S."/>
            <person name="Shastri J."/>
            <person name="Singhal L."/>
            <person name="Patil P.B."/>
        </authorList>
    </citation>
    <scope>NUCLEOTIDE SEQUENCE [LARGE SCALE GENOMIC DNA]</scope>
    <source>
        <strain evidence="1 2">BC-19</strain>
    </source>
</reference>
<proteinExistence type="predicted"/>
<dbReference type="Proteomes" id="UP000191686">
    <property type="component" value="Unassembled WGS sequence"/>
</dbReference>
<dbReference type="EMBL" id="JYMX02000008">
    <property type="protein sequence ID" value="MCW3712090.1"/>
    <property type="molecule type" value="Genomic_DNA"/>
</dbReference>